<dbReference type="RefSeq" id="WP_422865253.1">
    <property type="nucleotide sequence ID" value="NZ_JAMSKV010000016.1"/>
</dbReference>
<evidence type="ECO:0000256" key="3">
    <source>
        <dbReference type="ARBA" id="ARBA00022842"/>
    </source>
</evidence>
<comment type="caution">
    <text evidence="5">The sequence shown here is derived from an EMBL/GenBank/DDBJ whole genome shotgun (WGS) entry which is preliminary data.</text>
</comment>
<keyword evidence="2" id="KW-0548">Nucleotidyltransferase</keyword>
<dbReference type="CDD" id="cd06422">
    <property type="entry name" value="NTP_transferase_like_1"/>
    <property type="match status" value="1"/>
</dbReference>
<reference evidence="5 6" key="1">
    <citation type="submission" date="2022-06" db="EMBL/GenBank/DDBJ databases">
        <title>Endosaccharibacter gen. nov., sp. nov., endophytic bacteria isolated from sugarcane.</title>
        <authorList>
            <person name="Pitiwittayakul N."/>
            <person name="Yukphan P."/>
            <person name="Charoenyingcharoen P."/>
            <person name="Tanasupawat S."/>
        </authorList>
    </citation>
    <scope>NUCLEOTIDE SEQUENCE [LARGE SCALE GENOMIC DNA]</scope>
    <source>
        <strain evidence="5 6">KSS8</strain>
    </source>
</reference>
<keyword evidence="3" id="KW-0460">Magnesium</keyword>
<evidence type="ECO:0000259" key="4">
    <source>
        <dbReference type="Pfam" id="PF12804"/>
    </source>
</evidence>
<sequence length="255" mass="27401">MSAASRPPYAAMVLAAGLGTRMQPFTADTAKPLLSVAGRTLLDYALDRLGEAGIARAVVNAHWHAEQVADRVRARAAREAGRMELVLQPEEELLGTGGAVVKALEAGALPKTEPFLMVNGDSLWLDGPIPAIQRLRQRFDPAELDVLLLVARAATVIGEVGAGDFAMDENGALRRRGENEIVPYVFAGVQMVSPGLFADAPSDPFSMNLIWDKAIETGRIAAIVHDGPWFHLSRPSDITDTERAIRDPLYGPSNT</sequence>
<dbReference type="PANTHER" id="PTHR43584:SF8">
    <property type="entry name" value="N-ACETYLMURAMATE ALPHA-1-PHOSPHATE URIDYLYLTRANSFERASE"/>
    <property type="match status" value="1"/>
</dbReference>
<proteinExistence type="predicted"/>
<dbReference type="InterPro" id="IPR029044">
    <property type="entry name" value="Nucleotide-diphossugar_trans"/>
</dbReference>
<dbReference type="Pfam" id="PF12804">
    <property type="entry name" value="NTP_transf_3"/>
    <property type="match status" value="1"/>
</dbReference>
<dbReference type="Gene3D" id="3.90.550.10">
    <property type="entry name" value="Spore Coat Polysaccharide Biosynthesis Protein SpsA, Chain A"/>
    <property type="match status" value="1"/>
</dbReference>
<name>A0ABT1WA49_9PROT</name>
<evidence type="ECO:0000256" key="1">
    <source>
        <dbReference type="ARBA" id="ARBA00022679"/>
    </source>
</evidence>
<evidence type="ECO:0000313" key="5">
    <source>
        <dbReference type="EMBL" id="MCQ8279764.1"/>
    </source>
</evidence>
<keyword evidence="1" id="KW-0808">Transferase</keyword>
<dbReference type="Proteomes" id="UP001524587">
    <property type="component" value="Unassembled WGS sequence"/>
</dbReference>
<organism evidence="5 6">
    <name type="scientific">Endosaccharibacter trunci</name>
    <dbReference type="NCBI Taxonomy" id="2812733"/>
    <lineage>
        <taxon>Bacteria</taxon>
        <taxon>Pseudomonadati</taxon>
        <taxon>Pseudomonadota</taxon>
        <taxon>Alphaproteobacteria</taxon>
        <taxon>Acetobacterales</taxon>
        <taxon>Acetobacteraceae</taxon>
        <taxon>Endosaccharibacter</taxon>
    </lineage>
</organism>
<dbReference type="InterPro" id="IPR025877">
    <property type="entry name" value="MobA-like_NTP_Trfase"/>
</dbReference>
<gene>
    <name evidence="5" type="ORF">NFI95_15065</name>
</gene>
<evidence type="ECO:0000313" key="6">
    <source>
        <dbReference type="Proteomes" id="UP001524587"/>
    </source>
</evidence>
<dbReference type="SUPFAM" id="SSF53448">
    <property type="entry name" value="Nucleotide-diphospho-sugar transferases"/>
    <property type="match status" value="1"/>
</dbReference>
<keyword evidence="6" id="KW-1185">Reference proteome</keyword>
<dbReference type="InterPro" id="IPR050065">
    <property type="entry name" value="GlmU-like"/>
</dbReference>
<protein>
    <submittedName>
        <fullName evidence="5">Nucleotidyltransferase family protein</fullName>
    </submittedName>
</protein>
<dbReference type="PANTHER" id="PTHR43584">
    <property type="entry name" value="NUCLEOTIDYL TRANSFERASE"/>
    <property type="match status" value="1"/>
</dbReference>
<feature type="domain" description="MobA-like NTP transferase" evidence="4">
    <location>
        <begin position="11"/>
        <end position="151"/>
    </location>
</feature>
<evidence type="ECO:0000256" key="2">
    <source>
        <dbReference type="ARBA" id="ARBA00022695"/>
    </source>
</evidence>
<accession>A0ABT1WA49</accession>
<dbReference type="EMBL" id="JAMSKV010000016">
    <property type="protein sequence ID" value="MCQ8279764.1"/>
    <property type="molecule type" value="Genomic_DNA"/>
</dbReference>